<dbReference type="AlphaFoldDB" id="A0A0M0J796"/>
<dbReference type="Proteomes" id="UP000037460">
    <property type="component" value="Unassembled WGS sequence"/>
</dbReference>
<dbReference type="OrthoDB" id="5382128at2759"/>
<organism evidence="2 3">
    <name type="scientific">Chrysochromulina tobinii</name>
    <dbReference type="NCBI Taxonomy" id="1460289"/>
    <lineage>
        <taxon>Eukaryota</taxon>
        <taxon>Haptista</taxon>
        <taxon>Haptophyta</taxon>
        <taxon>Prymnesiophyceae</taxon>
        <taxon>Prymnesiales</taxon>
        <taxon>Chrysochromulinaceae</taxon>
        <taxon>Chrysochromulina</taxon>
    </lineage>
</organism>
<dbReference type="InterPro" id="IPR008928">
    <property type="entry name" value="6-hairpin_glycosidase_sf"/>
</dbReference>
<evidence type="ECO:0000313" key="3">
    <source>
        <dbReference type="Proteomes" id="UP000037460"/>
    </source>
</evidence>
<dbReference type="Gene3D" id="1.50.10.10">
    <property type="match status" value="1"/>
</dbReference>
<protein>
    <submittedName>
        <fullName evidence="2">Carbohydrate binding module (Family 6)</fullName>
    </submittedName>
</protein>
<sequence>MPWVQETAPLFECDDDDITKTYWYRWRLFNLHMVRRPAKAPGCGKKEGCWVITEFLQKVFWSGPYNTIVCPAGHHIMEGRWLRDAAIVDDYARFWFKGDGYRKQYTWWAAYALWQRSLLHHSQSSAGVQAELFGHLDAHYDEWVATHYSPKGRCMFTSCHADGEENSAGLDGCRPTINSVMFGEAIALRSIAAALGNTSRAAYYEREARKWQAVLTDQLWSDELGFFVNKAEAAPATLHQEWHKYGKIGRSREVQTYLGCLACHRPRKCPPERGWPLGKRVPVRELMGLSSPWYFSAVPSDDAITSARYARAFEQLEDPEGFDAKWGPRTTERRSPCYNFSNSAQCNWNGGSWPYETSKLGTALINLLQTYPRQPSASGASFDKLLRRYARAHTRSHAEQLAPPHVDEDLHPDDGYWITRRKLHGIEPWPKTGGLGARNGRDHLRARGTHYFHSTFNDLVLSGLVGVRTHAKFLELHPLTRVRSFCATRLWLRGVDVSVVWDADGLTYHHGRGLHVWIDGRPVGSALPHEQHDGHVLAPVVRVAYDGSWMADCSLQGAASKSPRC</sequence>
<evidence type="ECO:0000313" key="2">
    <source>
        <dbReference type="EMBL" id="KOO22449.1"/>
    </source>
</evidence>
<proteinExistence type="predicted"/>
<dbReference type="InterPro" id="IPR054491">
    <property type="entry name" value="MGH1-like_GH"/>
</dbReference>
<evidence type="ECO:0000259" key="1">
    <source>
        <dbReference type="Pfam" id="PF22422"/>
    </source>
</evidence>
<feature type="domain" description="Mannosylglycerate hydrolase MGH1-like glycoside hydrolase" evidence="1">
    <location>
        <begin position="65"/>
        <end position="454"/>
    </location>
</feature>
<dbReference type="Pfam" id="PF22422">
    <property type="entry name" value="MGH1-like_GH"/>
    <property type="match status" value="1"/>
</dbReference>
<dbReference type="GO" id="GO:0005975">
    <property type="term" value="P:carbohydrate metabolic process"/>
    <property type="evidence" value="ECO:0007669"/>
    <property type="project" value="InterPro"/>
</dbReference>
<dbReference type="SUPFAM" id="SSF48208">
    <property type="entry name" value="Six-hairpin glycosidases"/>
    <property type="match status" value="1"/>
</dbReference>
<dbReference type="EMBL" id="JWZX01003276">
    <property type="protein sequence ID" value="KOO22449.1"/>
    <property type="molecule type" value="Genomic_DNA"/>
</dbReference>
<reference evidence="3" key="1">
    <citation type="journal article" date="2015" name="PLoS Genet.">
        <title>Genome Sequence and Transcriptome Analyses of Chrysochromulina tobin: Metabolic Tools for Enhanced Algal Fitness in the Prominent Order Prymnesiales (Haptophyceae).</title>
        <authorList>
            <person name="Hovde B.T."/>
            <person name="Deodato C.R."/>
            <person name="Hunsperger H.M."/>
            <person name="Ryken S.A."/>
            <person name="Yost W."/>
            <person name="Jha R.K."/>
            <person name="Patterson J."/>
            <person name="Monnat R.J. Jr."/>
            <person name="Barlow S.B."/>
            <person name="Starkenburg S.R."/>
            <person name="Cattolico R.A."/>
        </authorList>
    </citation>
    <scope>NUCLEOTIDE SEQUENCE</scope>
    <source>
        <strain evidence="3">CCMP291</strain>
    </source>
</reference>
<gene>
    <name evidence="2" type="ORF">Ctob_002483</name>
</gene>
<keyword evidence="3" id="KW-1185">Reference proteome</keyword>
<accession>A0A0M0J796</accession>
<comment type="caution">
    <text evidence="2">The sequence shown here is derived from an EMBL/GenBank/DDBJ whole genome shotgun (WGS) entry which is preliminary data.</text>
</comment>
<name>A0A0M0J796_9EUKA</name>
<dbReference type="InterPro" id="IPR012341">
    <property type="entry name" value="6hp_glycosidase-like_sf"/>
</dbReference>